<dbReference type="HOGENOM" id="CLU_193033_0_0_11"/>
<evidence type="ECO:0000313" key="3">
    <source>
        <dbReference type="Proteomes" id="UP000002791"/>
    </source>
</evidence>
<reference evidence="2 3" key="1">
    <citation type="submission" date="2011-11" db="EMBL/GenBank/DDBJ databases">
        <title>The Noncontiguous Finished sequence of Saccharomonospora cyanea NA-134.</title>
        <authorList>
            <consortium name="US DOE Joint Genome Institute"/>
            <person name="Lucas S."/>
            <person name="Han J."/>
            <person name="Lapidus A."/>
            <person name="Cheng J.-F."/>
            <person name="Goodwin L."/>
            <person name="Pitluck S."/>
            <person name="Peters L."/>
            <person name="Ovchinnikova G."/>
            <person name="Lu M."/>
            <person name="Detter J.C."/>
            <person name="Han C."/>
            <person name="Tapia R."/>
            <person name="Land M."/>
            <person name="Hauser L."/>
            <person name="Kyrpides N."/>
            <person name="Ivanova N."/>
            <person name="Pagani I."/>
            <person name="Brambilla E.-M."/>
            <person name="Klenk H.-P."/>
            <person name="Woyke T."/>
        </authorList>
    </citation>
    <scope>NUCLEOTIDE SEQUENCE [LARGE SCALE GENOMIC DNA]</scope>
    <source>
        <strain evidence="2 3">NA-134</strain>
    </source>
</reference>
<dbReference type="Proteomes" id="UP000002791">
    <property type="component" value="Chromosome"/>
</dbReference>
<proteinExistence type="predicted"/>
<gene>
    <name evidence="2" type="ORF">SaccyDRAFT_0937</name>
</gene>
<name>H5XLI1_9PSEU</name>
<dbReference type="STRING" id="882082.SaccyDRAFT_0937"/>
<dbReference type="OrthoDB" id="5147872at2"/>
<feature type="region of interest" description="Disordered" evidence="1">
    <location>
        <begin position="13"/>
        <end position="84"/>
    </location>
</feature>
<evidence type="ECO:0000256" key="1">
    <source>
        <dbReference type="SAM" id="MobiDB-lite"/>
    </source>
</evidence>
<keyword evidence="3" id="KW-1185">Reference proteome</keyword>
<organism evidence="2 3">
    <name type="scientific">Saccharomonospora cyanea NA-134</name>
    <dbReference type="NCBI Taxonomy" id="882082"/>
    <lineage>
        <taxon>Bacteria</taxon>
        <taxon>Bacillati</taxon>
        <taxon>Actinomycetota</taxon>
        <taxon>Actinomycetes</taxon>
        <taxon>Pseudonocardiales</taxon>
        <taxon>Pseudonocardiaceae</taxon>
        <taxon>Saccharomonospora</taxon>
    </lineage>
</organism>
<dbReference type="eggNOG" id="ENOG502ZIJ9">
    <property type="taxonomic scope" value="Bacteria"/>
</dbReference>
<dbReference type="AlphaFoldDB" id="H5XLI1"/>
<protein>
    <submittedName>
        <fullName evidence="2">Uncharacterized protein</fullName>
    </submittedName>
</protein>
<sequence>MARDRSFLHRVTRRHRSGLKLGKPDVRVDLPSHTRGVKQGNSTGNYAKQPGHLPNGRSTAARSTGIRPRTKNPILPGMPNLSPP</sequence>
<dbReference type="EMBL" id="CM001440">
    <property type="protein sequence ID" value="EHR59850.1"/>
    <property type="molecule type" value="Genomic_DNA"/>
</dbReference>
<accession>H5XLI1</accession>
<feature type="compositionally biased region" description="Basic and acidic residues" evidence="1">
    <location>
        <begin position="22"/>
        <end position="32"/>
    </location>
</feature>
<evidence type="ECO:0000313" key="2">
    <source>
        <dbReference type="EMBL" id="EHR59850.1"/>
    </source>
</evidence>